<dbReference type="InterPro" id="IPR017961">
    <property type="entry name" value="DNA_pol_Y-fam_little_finger"/>
</dbReference>
<keyword evidence="5" id="KW-1185">Reference proteome</keyword>
<dbReference type="InterPro" id="IPR001126">
    <property type="entry name" value="UmuC"/>
</dbReference>
<dbReference type="InterPro" id="IPR036775">
    <property type="entry name" value="DNA_pol_Y-fam_lit_finger_sf"/>
</dbReference>
<dbReference type="Gene3D" id="1.10.150.20">
    <property type="entry name" value="5' to 3' exonuclease, C-terminal subdomain"/>
    <property type="match status" value="1"/>
</dbReference>
<keyword evidence="2 4" id="KW-0808">Transferase</keyword>
<evidence type="ECO:0000259" key="3">
    <source>
        <dbReference type="PROSITE" id="PS50173"/>
    </source>
</evidence>
<dbReference type="Gene3D" id="3.30.1490.100">
    <property type="entry name" value="DNA polymerase, Y-family, little finger domain"/>
    <property type="match status" value="1"/>
</dbReference>
<dbReference type="GO" id="GO:0003887">
    <property type="term" value="F:DNA-directed DNA polymerase activity"/>
    <property type="evidence" value="ECO:0007669"/>
    <property type="project" value="UniProtKB-EC"/>
</dbReference>
<feature type="active site" evidence="2">
    <location>
        <position position="103"/>
    </location>
</feature>
<comment type="cofactor">
    <cofactor evidence="2">
        <name>Mg(2+)</name>
        <dbReference type="ChEBI" id="CHEBI:18420"/>
    </cofactor>
    <text evidence="2">Binds 2 magnesium ions per subunit.</text>
</comment>
<keyword evidence="2" id="KW-0963">Cytoplasm</keyword>
<dbReference type="RefSeq" id="WP_213238240.1">
    <property type="nucleotide sequence ID" value="NZ_JAHBCL010000038.1"/>
</dbReference>
<keyword evidence="2 4" id="KW-0548">Nucleotidyltransferase</keyword>
<dbReference type="PANTHER" id="PTHR11076">
    <property type="entry name" value="DNA REPAIR POLYMERASE UMUC / TRANSFERASE FAMILY MEMBER"/>
    <property type="match status" value="1"/>
</dbReference>
<keyword evidence="2" id="KW-0479">Metal-binding</keyword>
<evidence type="ECO:0000256" key="1">
    <source>
        <dbReference type="ARBA" id="ARBA00010945"/>
    </source>
</evidence>
<dbReference type="Pfam" id="PF00817">
    <property type="entry name" value="IMS"/>
    <property type="match status" value="1"/>
</dbReference>
<comment type="function">
    <text evidence="2">Poorly processive, error-prone DNA polymerase involved in untargeted mutagenesis. Copies undamaged DNA at stalled replication forks, which arise in vivo from mismatched or misaligned primer ends. These misaligned primers can be extended by PolIV. Exhibits no 3'-5' exonuclease (proofreading) activity. May be involved in translesional synthesis, in conjunction with the beta clamp from PolIII.</text>
</comment>
<dbReference type="HAMAP" id="MF_01113">
    <property type="entry name" value="DNApol_IV"/>
    <property type="match status" value="1"/>
</dbReference>
<organism evidence="4 5">
    <name type="scientific">Fusibacter paucivorans</name>
    <dbReference type="NCBI Taxonomy" id="76009"/>
    <lineage>
        <taxon>Bacteria</taxon>
        <taxon>Bacillati</taxon>
        <taxon>Bacillota</taxon>
        <taxon>Clostridia</taxon>
        <taxon>Eubacteriales</taxon>
        <taxon>Eubacteriales Family XII. Incertae Sedis</taxon>
        <taxon>Fusibacter</taxon>
    </lineage>
</organism>
<comment type="similarity">
    <text evidence="1 2">Belongs to the DNA polymerase type-Y family.</text>
</comment>
<dbReference type="NCBIfam" id="NF010731">
    <property type="entry name" value="PRK14133.1"/>
    <property type="match status" value="1"/>
</dbReference>
<keyword evidence="2" id="KW-0234">DNA repair</keyword>
<keyword evidence="2" id="KW-0515">Mutator protein</keyword>
<keyword evidence="2" id="KW-0238">DNA-binding</keyword>
<name>A0ABS5PT74_9FIRM</name>
<dbReference type="SUPFAM" id="SSF100879">
    <property type="entry name" value="Lesion bypass DNA polymerase (Y-family), little finger domain"/>
    <property type="match status" value="1"/>
</dbReference>
<feature type="binding site" evidence="2">
    <location>
        <position position="8"/>
    </location>
    <ligand>
        <name>Mg(2+)</name>
        <dbReference type="ChEBI" id="CHEBI:18420"/>
    </ligand>
</feature>
<keyword evidence="2" id="KW-0460">Magnesium</keyword>
<keyword evidence="2" id="KW-0235">DNA replication</keyword>
<evidence type="ECO:0000313" key="4">
    <source>
        <dbReference type="EMBL" id="MBS7528380.1"/>
    </source>
</evidence>
<keyword evidence="2" id="KW-0239">DNA-directed DNA polymerase</keyword>
<dbReference type="NCBIfam" id="NF002677">
    <property type="entry name" value="PRK02406.1"/>
    <property type="match status" value="1"/>
</dbReference>
<feature type="domain" description="UmuC" evidence="3">
    <location>
        <begin position="4"/>
        <end position="181"/>
    </location>
</feature>
<dbReference type="InterPro" id="IPR043128">
    <property type="entry name" value="Rev_trsase/Diguanyl_cyclase"/>
</dbReference>
<keyword evidence="2" id="KW-0227">DNA damage</keyword>
<comment type="subcellular location">
    <subcellularLocation>
        <location evidence="2">Cytoplasm</location>
    </subcellularLocation>
</comment>
<dbReference type="InterPro" id="IPR043502">
    <property type="entry name" value="DNA/RNA_pol_sf"/>
</dbReference>
<proteinExistence type="inferred from homology"/>
<dbReference type="Gene3D" id="3.40.1170.60">
    <property type="match status" value="1"/>
</dbReference>
<dbReference type="CDD" id="cd03586">
    <property type="entry name" value="PolY_Pol_IV_kappa"/>
    <property type="match status" value="1"/>
</dbReference>
<gene>
    <name evidence="2" type="primary">dinB</name>
    <name evidence="4" type="ORF">KHM83_16950</name>
</gene>
<dbReference type="PANTHER" id="PTHR11076:SF33">
    <property type="entry name" value="DNA POLYMERASE KAPPA"/>
    <property type="match status" value="1"/>
</dbReference>
<comment type="subunit">
    <text evidence="2">Monomer.</text>
</comment>
<evidence type="ECO:0000313" key="5">
    <source>
        <dbReference type="Proteomes" id="UP000746471"/>
    </source>
</evidence>
<dbReference type="EC" id="2.7.7.7" evidence="2"/>
<dbReference type="Gene3D" id="3.30.70.270">
    <property type="match status" value="1"/>
</dbReference>
<evidence type="ECO:0000256" key="2">
    <source>
        <dbReference type="HAMAP-Rule" id="MF_01113"/>
    </source>
</evidence>
<feature type="site" description="Substrate discrimination" evidence="2">
    <location>
        <position position="13"/>
    </location>
</feature>
<dbReference type="InterPro" id="IPR022880">
    <property type="entry name" value="DNApol_IV"/>
</dbReference>
<reference evidence="4 5" key="1">
    <citation type="submission" date="2021-05" db="EMBL/GenBank/DDBJ databases">
        <title>Fusibacter ferrireducens sp. nov., an anaerobic, sulfur- and Fe-reducing bacterium isolated from the mangrove sediment.</title>
        <authorList>
            <person name="Qiu D."/>
        </authorList>
    </citation>
    <scope>NUCLEOTIDE SEQUENCE [LARGE SCALE GENOMIC DNA]</scope>
    <source>
        <strain evidence="4 5">DSM 12116</strain>
    </source>
</reference>
<feature type="binding site" evidence="2">
    <location>
        <position position="102"/>
    </location>
    <ligand>
        <name>Mg(2+)</name>
        <dbReference type="ChEBI" id="CHEBI:18420"/>
    </ligand>
</feature>
<dbReference type="EMBL" id="JAHBCL010000038">
    <property type="protein sequence ID" value="MBS7528380.1"/>
    <property type="molecule type" value="Genomic_DNA"/>
</dbReference>
<dbReference type="PROSITE" id="PS50173">
    <property type="entry name" value="UMUC"/>
    <property type="match status" value="1"/>
</dbReference>
<dbReference type="SUPFAM" id="SSF56672">
    <property type="entry name" value="DNA/RNA polymerases"/>
    <property type="match status" value="1"/>
</dbReference>
<sequence length="351" mass="40543">MRQIIHFDIDAFYASVEQLDHPEYRHKPIIVGGDSDRSVVATCSYEARKFGVRSAMSAVVAKRRCPEGIFVYPRMQRYQEVSRKIFRYIESIDCDLQKVSIDEGYLDITPLKIEPMQFAKQLKEAVFALTGLTISVGISYNKFLAKLASDWNKPDGIFEITPSDVPDILLPLPIIKIHGLGKKSCEKLNRIGIFTIEDLYQYPQVAVAQIIGETFSKEIIDRIHGIDNRPVEVSQERKSYGKEMTLDEDTMDRLLLDDILRQYLERIIKALAEKQLMAKTVTIKVKYHDFEQFTRSHSLERATINTKMLFEAYEILFRQTQFEKPVRLIGITLSNLEAMGFKQFNLLEEID</sequence>
<dbReference type="Proteomes" id="UP000746471">
    <property type="component" value="Unassembled WGS sequence"/>
</dbReference>
<comment type="caution">
    <text evidence="4">The sequence shown here is derived from an EMBL/GenBank/DDBJ whole genome shotgun (WGS) entry which is preliminary data.</text>
</comment>
<dbReference type="InterPro" id="IPR050116">
    <property type="entry name" value="DNA_polymerase-Y"/>
</dbReference>
<comment type="catalytic activity">
    <reaction evidence="2">
        <text>DNA(n) + a 2'-deoxyribonucleoside 5'-triphosphate = DNA(n+1) + diphosphate</text>
        <dbReference type="Rhea" id="RHEA:22508"/>
        <dbReference type="Rhea" id="RHEA-COMP:17339"/>
        <dbReference type="Rhea" id="RHEA-COMP:17340"/>
        <dbReference type="ChEBI" id="CHEBI:33019"/>
        <dbReference type="ChEBI" id="CHEBI:61560"/>
        <dbReference type="ChEBI" id="CHEBI:173112"/>
        <dbReference type="EC" id="2.7.7.7"/>
    </reaction>
</comment>
<protein>
    <recommendedName>
        <fullName evidence="2">DNA polymerase IV</fullName>
        <shortName evidence="2">Pol IV</shortName>
        <ecNumber evidence="2">2.7.7.7</ecNumber>
    </recommendedName>
</protein>
<dbReference type="Pfam" id="PF11799">
    <property type="entry name" value="IMS_C"/>
    <property type="match status" value="1"/>
</dbReference>
<accession>A0ABS5PT74</accession>